<dbReference type="SUPFAM" id="SSF52540">
    <property type="entry name" value="P-loop containing nucleoside triphosphate hydrolases"/>
    <property type="match status" value="1"/>
</dbReference>
<dbReference type="PANTHER" id="PTHR32182">
    <property type="entry name" value="DNA REPLICATION AND REPAIR PROTEIN RECF"/>
    <property type="match status" value="1"/>
</dbReference>
<evidence type="ECO:0000313" key="4">
    <source>
        <dbReference type="Proteomes" id="UP001320876"/>
    </source>
</evidence>
<dbReference type="InterPro" id="IPR014555">
    <property type="entry name" value="RecF-like"/>
</dbReference>
<feature type="domain" description="ATPase AAA-type core" evidence="1">
    <location>
        <begin position="183"/>
        <end position="329"/>
    </location>
</feature>
<reference evidence="3 4" key="1">
    <citation type="submission" date="2022-10" db="EMBL/GenBank/DDBJ databases">
        <title>Luteolibacter arcticus strain CCTCC AB 2014275, whole genome shotgun sequencing project.</title>
        <authorList>
            <person name="Zhao G."/>
            <person name="Shen L."/>
        </authorList>
    </citation>
    <scope>NUCLEOTIDE SEQUENCE [LARGE SCALE GENOMIC DNA]</scope>
    <source>
        <strain evidence="3 4">CCTCC AB 2014275</strain>
    </source>
</reference>
<dbReference type="InterPro" id="IPR038729">
    <property type="entry name" value="Rad50/SbcC_AAA"/>
</dbReference>
<gene>
    <name evidence="3" type="ORF">OKA05_05655</name>
</gene>
<dbReference type="EMBL" id="JAPDDT010000002">
    <property type="protein sequence ID" value="MCW1922028.1"/>
    <property type="molecule type" value="Genomic_DNA"/>
</dbReference>
<dbReference type="Pfam" id="PF13304">
    <property type="entry name" value="AAA_21"/>
    <property type="match status" value="1"/>
</dbReference>
<comment type="caution">
    <text evidence="3">The sequence shown here is derived from an EMBL/GenBank/DDBJ whole genome shotgun (WGS) entry which is preliminary data.</text>
</comment>
<evidence type="ECO:0000259" key="1">
    <source>
        <dbReference type="Pfam" id="PF13304"/>
    </source>
</evidence>
<protein>
    <submittedName>
        <fullName evidence="3">AAA family ATPase</fullName>
    </submittedName>
</protein>
<organism evidence="3 4">
    <name type="scientific">Luteolibacter arcticus</name>
    <dbReference type="NCBI Taxonomy" id="1581411"/>
    <lineage>
        <taxon>Bacteria</taxon>
        <taxon>Pseudomonadati</taxon>
        <taxon>Verrucomicrobiota</taxon>
        <taxon>Verrucomicrobiia</taxon>
        <taxon>Verrucomicrobiales</taxon>
        <taxon>Verrucomicrobiaceae</taxon>
        <taxon>Luteolibacter</taxon>
    </lineage>
</organism>
<dbReference type="Proteomes" id="UP001320876">
    <property type="component" value="Unassembled WGS sequence"/>
</dbReference>
<dbReference type="InterPro" id="IPR003959">
    <property type="entry name" value="ATPase_AAA_core"/>
</dbReference>
<evidence type="ECO:0000313" key="3">
    <source>
        <dbReference type="EMBL" id="MCW1922028.1"/>
    </source>
</evidence>
<name>A0ABT3GEI1_9BACT</name>
<dbReference type="InterPro" id="IPR027417">
    <property type="entry name" value="P-loop_NTPase"/>
</dbReference>
<sequence length="372" mass="41996">MLRTLHVRGYRSLRDFRIRFGRITVITGENGVGKSNLYRSLALLQRMAAGSFAEAVEAEGGMPGLMWAGMQRKKDEPRRVGWEIEDDHFAFSHECGLIPTTPGDPTMFRTDPDIKTEIIRLGGKKGRPMAKRMATAISVRGDDGKMETIPLPYHLPESMLSEVRDGLRYPALTAVRETLLAWRFYHHFRVDPESALRRSRVGFWSPVLASDGANLAANLQSIAESGRREMLDEVVAKAFPGSSWRPVDDQHRFQLQLSRDELGRWLDASELSDGTLRFFCLCAALLTPKPPPLLVFNEPESSLHASLLEPLADLMARVPPETQLIVVTHARELAERIRERCEAKWVKLVSFQGETRLEGDEGTGRTWTFDEE</sequence>
<proteinExistence type="predicted"/>
<keyword evidence="4" id="KW-1185">Reference proteome</keyword>
<accession>A0ABT3GEI1</accession>
<evidence type="ECO:0000259" key="2">
    <source>
        <dbReference type="Pfam" id="PF13476"/>
    </source>
</evidence>
<dbReference type="Pfam" id="PF13476">
    <property type="entry name" value="AAA_23"/>
    <property type="match status" value="1"/>
</dbReference>
<feature type="domain" description="Rad50/SbcC-type AAA" evidence="2">
    <location>
        <begin position="5"/>
        <end position="42"/>
    </location>
</feature>
<dbReference type="PANTHER" id="PTHR32182:SF25">
    <property type="entry name" value="SLR1056 PROTEIN"/>
    <property type="match status" value="1"/>
</dbReference>
<dbReference type="RefSeq" id="WP_264486138.1">
    <property type="nucleotide sequence ID" value="NZ_JAPDDT010000002.1"/>
</dbReference>
<dbReference type="PIRSF" id="PIRSF029347">
    <property type="entry name" value="RecF"/>
    <property type="match status" value="1"/>
</dbReference>
<dbReference type="Gene3D" id="3.40.50.300">
    <property type="entry name" value="P-loop containing nucleotide triphosphate hydrolases"/>
    <property type="match status" value="2"/>
</dbReference>